<comment type="caution">
    <text evidence="4">The sequence shown here is derived from an EMBL/GenBank/DDBJ whole genome shotgun (WGS) entry which is preliminary data.</text>
</comment>
<gene>
    <name evidence="4" type="ORF">CDCA_CDCA07G2049</name>
</gene>
<protein>
    <recommendedName>
        <fullName evidence="3">ACB domain-containing protein</fullName>
    </recommendedName>
</protein>
<dbReference type="EMBL" id="JANCYW010000007">
    <property type="protein sequence ID" value="KAK4536024.1"/>
    <property type="molecule type" value="Genomic_DNA"/>
</dbReference>
<dbReference type="PANTHER" id="PTHR23310:SF62">
    <property type="entry name" value="ACYL-COA BINDING PROTEIN 1, ISOFORM A"/>
    <property type="match status" value="1"/>
</dbReference>
<dbReference type="GO" id="GO:0006631">
    <property type="term" value="P:fatty acid metabolic process"/>
    <property type="evidence" value="ECO:0007669"/>
    <property type="project" value="TreeGrafter"/>
</dbReference>
<proteinExistence type="inferred from homology"/>
<feature type="domain" description="ACB" evidence="3">
    <location>
        <begin position="4"/>
        <end position="88"/>
    </location>
</feature>
<keyword evidence="5" id="KW-1185">Reference proteome</keyword>
<dbReference type="PRINTS" id="PR00689">
    <property type="entry name" value="ACOABINDINGP"/>
</dbReference>
<dbReference type="SUPFAM" id="SSF47027">
    <property type="entry name" value="Acyl-CoA binding protein"/>
    <property type="match status" value="1"/>
</dbReference>
<dbReference type="InterPro" id="IPR035984">
    <property type="entry name" value="Acyl-CoA-binding_sf"/>
</dbReference>
<dbReference type="Proteomes" id="UP001301350">
    <property type="component" value="Unassembled WGS sequence"/>
</dbReference>
<dbReference type="Pfam" id="PF00887">
    <property type="entry name" value="ACBP"/>
    <property type="match status" value="1"/>
</dbReference>
<evidence type="ECO:0000313" key="4">
    <source>
        <dbReference type="EMBL" id="KAK4536024.1"/>
    </source>
</evidence>
<dbReference type="PROSITE" id="PS51228">
    <property type="entry name" value="ACB_2"/>
    <property type="match status" value="1"/>
</dbReference>
<evidence type="ECO:0000256" key="2">
    <source>
        <dbReference type="ARBA" id="ARBA00023121"/>
    </source>
</evidence>
<evidence type="ECO:0000256" key="1">
    <source>
        <dbReference type="ARBA" id="ARBA00005567"/>
    </source>
</evidence>
<reference evidence="4 5" key="1">
    <citation type="submission" date="2022-07" db="EMBL/GenBank/DDBJ databases">
        <title>Genome-wide signatures of adaptation to extreme environments.</title>
        <authorList>
            <person name="Cho C.H."/>
            <person name="Yoon H.S."/>
        </authorList>
    </citation>
    <scope>NUCLEOTIDE SEQUENCE [LARGE SCALE GENOMIC DNA]</scope>
    <source>
        <strain evidence="4 5">DBV 063 E5</strain>
    </source>
</reference>
<name>A0AAV9IUR0_CYACA</name>
<evidence type="ECO:0000313" key="5">
    <source>
        <dbReference type="Proteomes" id="UP001301350"/>
    </source>
</evidence>
<dbReference type="GO" id="GO:0000062">
    <property type="term" value="F:fatty-acyl-CoA binding"/>
    <property type="evidence" value="ECO:0007669"/>
    <property type="project" value="InterPro"/>
</dbReference>
<evidence type="ECO:0000259" key="3">
    <source>
        <dbReference type="PROSITE" id="PS51228"/>
    </source>
</evidence>
<dbReference type="Gene3D" id="1.20.80.10">
    <property type="match status" value="1"/>
</dbReference>
<organism evidence="4 5">
    <name type="scientific">Cyanidium caldarium</name>
    <name type="common">Red alga</name>
    <dbReference type="NCBI Taxonomy" id="2771"/>
    <lineage>
        <taxon>Eukaryota</taxon>
        <taxon>Rhodophyta</taxon>
        <taxon>Bangiophyceae</taxon>
        <taxon>Cyanidiales</taxon>
        <taxon>Cyanidiaceae</taxon>
        <taxon>Cyanidium</taxon>
    </lineage>
</organism>
<keyword evidence="2" id="KW-0446">Lipid-binding</keyword>
<accession>A0AAV9IUR0</accession>
<comment type="similarity">
    <text evidence="1">Belongs to the ACBP family.</text>
</comment>
<sequence>MPSLREVFDRAAEHVKSVSSTGQDDQKYLYARFKQANVGDCNSSRPGLLNPRERAKWDSWNALKGKSADDAMREYISKVDQLAGTSFQSEVSGS</sequence>
<dbReference type="AlphaFoldDB" id="A0AAV9IUR0"/>
<dbReference type="InterPro" id="IPR000582">
    <property type="entry name" value="Acyl-CoA-binding_protein"/>
</dbReference>
<dbReference type="PANTHER" id="PTHR23310">
    <property type="entry name" value="ACYL-COA-BINDING PROTEIN, ACBP"/>
    <property type="match status" value="1"/>
</dbReference>
<dbReference type="InterPro" id="IPR014352">
    <property type="entry name" value="FERM/acyl-CoA-bd_prot_sf"/>
</dbReference>